<dbReference type="InterPro" id="IPR039123">
    <property type="entry name" value="PPTC7"/>
</dbReference>
<keyword evidence="2" id="KW-0472">Membrane</keyword>
<gene>
    <name evidence="4" type="ORF">AWRI3578_g2060</name>
</gene>
<dbReference type="InterPro" id="IPR036457">
    <property type="entry name" value="PPM-type-like_dom_sf"/>
</dbReference>
<dbReference type="OrthoDB" id="60843at2759"/>
<dbReference type="EMBL" id="LPNL01000004">
    <property type="protein sequence ID" value="OEJ88187.1"/>
    <property type="molecule type" value="Genomic_DNA"/>
</dbReference>
<comment type="catalytic activity">
    <reaction evidence="1">
        <text>O-phospho-L-threonyl-[protein] + H2O = L-threonyl-[protein] + phosphate</text>
        <dbReference type="Rhea" id="RHEA:47004"/>
        <dbReference type="Rhea" id="RHEA-COMP:11060"/>
        <dbReference type="Rhea" id="RHEA-COMP:11605"/>
        <dbReference type="ChEBI" id="CHEBI:15377"/>
        <dbReference type="ChEBI" id="CHEBI:30013"/>
        <dbReference type="ChEBI" id="CHEBI:43474"/>
        <dbReference type="ChEBI" id="CHEBI:61977"/>
        <dbReference type="EC" id="3.1.3.16"/>
    </reaction>
</comment>
<evidence type="ECO:0000256" key="1">
    <source>
        <dbReference type="RuleBase" id="RU366020"/>
    </source>
</evidence>
<evidence type="ECO:0000259" key="3">
    <source>
        <dbReference type="PROSITE" id="PS51746"/>
    </source>
</evidence>
<evidence type="ECO:0000313" key="4">
    <source>
        <dbReference type="EMBL" id="OEJ88187.1"/>
    </source>
</evidence>
<dbReference type="SMART" id="SM00331">
    <property type="entry name" value="PP2C_SIG"/>
    <property type="match status" value="1"/>
</dbReference>
<keyword evidence="1" id="KW-0464">Manganese</keyword>
<keyword evidence="1" id="KW-0479">Metal-binding</keyword>
<dbReference type="SMART" id="SM00332">
    <property type="entry name" value="PP2Cc"/>
    <property type="match status" value="1"/>
</dbReference>
<comment type="similarity">
    <text evidence="1">Belongs to the PP2C family.</text>
</comment>
<dbReference type="EC" id="3.1.3.16" evidence="1"/>
<dbReference type="Pfam" id="PF07228">
    <property type="entry name" value="SpoIIE"/>
    <property type="match status" value="1"/>
</dbReference>
<keyword evidence="1" id="KW-0378">Hydrolase</keyword>
<accession>A0A1E5RMP5</accession>
<dbReference type="Proteomes" id="UP000095605">
    <property type="component" value="Unassembled WGS sequence"/>
</dbReference>
<evidence type="ECO:0000256" key="2">
    <source>
        <dbReference type="SAM" id="Phobius"/>
    </source>
</evidence>
<keyword evidence="2" id="KW-1133">Transmembrane helix</keyword>
<comment type="caution">
    <text evidence="4">The sequence shown here is derived from an EMBL/GenBank/DDBJ whole genome shotgun (WGS) entry which is preliminary data.</text>
</comment>
<dbReference type="Gene3D" id="3.60.40.10">
    <property type="entry name" value="PPM-type phosphatase domain"/>
    <property type="match status" value="1"/>
</dbReference>
<keyword evidence="2" id="KW-0812">Transmembrane</keyword>
<comment type="catalytic activity">
    <reaction evidence="1">
        <text>O-phospho-L-seryl-[protein] + H2O = L-seryl-[protein] + phosphate</text>
        <dbReference type="Rhea" id="RHEA:20629"/>
        <dbReference type="Rhea" id="RHEA-COMP:9863"/>
        <dbReference type="Rhea" id="RHEA-COMP:11604"/>
        <dbReference type="ChEBI" id="CHEBI:15377"/>
        <dbReference type="ChEBI" id="CHEBI:29999"/>
        <dbReference type="ChEBI" id="CHEBI:43474"/>
        <dbReference type="ChEBI" id="CHEBI:83421"/>
        <dbReference type="EC" id="3.1.3.16"/>
    </reaction>
</comment>
<feature type="domain" description="PPM-type phosphatase" evidence="3">
    <location>
        <begin position="92"/>
        <end position="337"/>
    </location>
</feature>
<comment type="cofactor">
    <cofactor evidence="1">
        <name>Mn(2+)</name>
        <dbReference type="ChEBI" id="CHEBI:29035"/>
    </cofactor>
</comment>
<dbReference type="GO" id="GO:0004722">
    <property type="term" value="F:protein serine/threonine phosphatase activity"/>
    <property type="evidence" value="ECO:0007669"/>
    <property type="project" value="UniProtKB-EC"/>
</dbReference>
<dbReference type="GO" id="GO:0046872">
    <property type="term" value="F:metal ion binding"/>
    <property type="evidence" value="ECO:0007669"/>
    <property type="project" value="UniProtKB-UniRule"/>
</dbReference>
<dbReference type="SUPFAM" id="SSF81606">
    <property type="entry name" value="PP2C-like"/>
    <property type="match status" value="1"/>
</dbReference>
<keyword evidence="1" id="KW-0904">Protein phosphatase</keyword>
<reference evidence="5" key="1">
    <citation type="journal article" date="2016" name="Genome Announc.">
        <title>Genome sequences of three species of Hanseniaspora isolated from spontaneous wine fermentations.</title>
        <authorList>
            <person name="Sternes P.R."/>
            <person name="Lee D."/>
            <person name="Kutyna D.R."/>
            <person name="Borneman A.R."/>
        </authorList>
    </citation>
    <scope>NUCLEOTIDE SEQUENCE [LARGE SCALE GENOMIC DNA]</scope>
    <source>
        <strain evidence="5">AWRI3578</strain>
    </source>
</reference>
<dbReference type="PANTHER" id="PTHR12320">
    <property type="entry name" value="PROTEIN PHOSPHATASE 2C"/>
    <property type="match status" value="1"/>
</dbReference>
<feature type="transmembrane region" description="Helical" evidence="2">
    <location>
        <begin position="17"/>
        <end position="35"/>
    </location>
</feature>
<keyword evidence="5" id="KW-1185">Reference proteome</keyword>
<proteinExistence type="inferred from homology"/>
<evidence type="ECO:0000313" key="5">
    <source>
        <dbReference type="Proteomes" id="UP000095605"/>
    </source>
</evidence>
<sequence length="338" mass="37916">MLALNKSKGMYQKSKKLIISSIMIVIVSILIAAYTNKYTEYNIPIISFNLDSLSKTFLATFPLAKLAYSSNFKLTSSIQYTPKDRTKDAIYRKYIKDLSNYSKTGEDNYFKGKARFAVFDGVGGYIHQGYDCSIISSKFAKYLGEFNNGESCRLNDALTYAYKQVLSDPEVKAGATTATVCQINEQTGLMDVINLGDSWLGVLRGDKIVFETVKQEYYFNAPYQLAKVPGNNRGSISNTPNDAVESEFQLNKGDLVILSTDGMVDNWGNRKIEEWWSAKLATSEDLDSLNKKFVDEVTACSKDQKFMSSFVREYNMLTNSSYVGGKEDDITVLVVKVE</sequence>
<keyword evidence="1" id="KW-0460">Magnesium</keyword>
<protein>
    <recommendedName>
        <fullName evidence="1">Protein phosphatase</fullName>
        <ecNumber evidence="1">3.1.3.16</ecNumber>
    </recommendedName>
</protein>
<dbReference type="PANTHER" id="PTHR12320:SF1">
    <property type="entry name" value="PROTEIN PHOSPHATASE PTC7 HOMOLOG"/>
    <property type="match status" value="1"/>
</dbReference>
<dbReference type="InterPro" id="IPR001932">
    <property type="entry name" value="PPM-type_phosphatase-like_dom"/>
</dbReference>
<comment type="cofactor">
    <cofactor evidence="1">
        <name>Mg(2+)</name>
        <dbReference type="ChEBI" id="CHEBI:18420"/>
    </cofactor>
</comment>
<dbReference type="PROSITE" id="PS51746">
    <property type="entry name" value="PPM_2"/>
    <property type="match status" value="1"/>
</dbReference>
<dbReference type="AlphaFoldDB" id="A0A1E5RMP5"/>
<name>A0A1E5RMP5_9ASCO</name>
<organism evidence="4 5">
    <name type="scientific">Hanseniaspora opuntiae</name>
    <dbReference type="NCBI Taxonomy" id="211096"/>
    <lineage>
        <taxon>Eukaryota</taxon>
        <taxon>Fungi</taxon>
        <taxon>Dikarya</taxon>
        <taxon>Ascomycota</taxon>
        <taxon>Saccharomycotina</taxon>
        <taxon>Saccharomycetes</taxon>
        <taxon>Saccharomycodales</taxon>
        <taxon>Saccharomycodaceae</taxon>
        <taxon>Hanseniaspora</taxon>
    </lineage>
</organism>